<dbReference type="AlphaFoldDB" id="A0A6A0HA21"/>
<reference evidence="1" key="2">
    <citation type="journal article" date="2018" name="Environ. Sci. Technol.">
        <title>The Toxicogenome of Hyalella azteca: A Model for Sediment Ecotoxicology and Evolutionary Toxicology.</title>
        <authorList>
            <person name="Poynton H.C."/>
            <person name="Hasenbein S."/>
            <person name="Benoit J.B."/>
            <person name="Sepulveda M.S."/>
            <person name="Poelchau M.F."/>
            <person name="Hughes D.S.T."/>
            <person name="Murali S.C."/>
            <person name="Chen S."/>
            <person name="Glastad K.M."/>
            <person name="Goodisman M.A.D."/>
            <person name="Werren J.H."/>
            <person name="Vineis J.H."/>
            <person name="Bowen J.L."/>
            <person name="Friedrich M."/>
            <person name="Jones J."/>
            <person name="Robertson H.M."/>
            <person name="Feyereisen R."/>
            <person name="Mechler-Hickson A."/>
            <person name="Mathers N."/>
            <person name="Lee C.E."/>
            <person name="Colbourne J.K."/>
            <person name="Biales A."/>
            <person name="Johnston J.S."/>
            <person name="Wellborn G.A."/>
            <person name="Rosendale A.J."/>
            <person name="Cridge A.G."/>
            <person name="Munoz-Torres M.C."/>
            <person name="Bain P.A."/>
            <person name="Manny A.R."/>
            <person name="Major K.M."/>
            <person name="Lambert F.N."/>
            <person name="Vulpe C.D."/>
            <person name="Tuck P."/>
            <person name="Blalock B.J."/>
            <person name="Lin Y.Y."/>
            <person name="Smith M.E."/>
            <person name="Ochoa-Acuna H."/>
            <person name="Chen M.M."/>
            <person name="Childers C.P."/>
            <person name="Qu J."/>
            <person name="Dugan S."/>
            <person name="Lee S.L."/>
            <person name="Chao H."/>
            <person name="Dinh H."/>
            <person name="Han Y."/>
            <person name="Doddapaneni H."/>
            <person name="Worley K.C."/>
            <person name="Muzny D.M."/>
            <person name="Gibbs R.A."/>
            <person name="Richards S."/>
        </authorList>
    </citation>
    <scope>NUCLEOTIDE SEQUENCE</scope>
    <source>
        <strain evidence="1">HAZT.00-mixed</strain>
        <tissue evidence="1">Whole organism</tissue>
    </source>
</reference>
<reference evidence="1" key="3">
    <citation type="submission" date="2019-06" db="EMBL/GenBank/DDBJ databases">
        <authorList>
            <person name="Poynton C."/>
            <person name="Hasenbein S."/>
            <person name="Benoit J.B."/>
            <person name="Sepulveda M.S."/>
            <person name="Poelchau M.F."/>
            <person name="Murali S.C."/>
            <person name="Chen S."/>
            <person name="Glastad K.M."/>
            <person name="Werren J.H."/>
            <person name="Vineis J.H."/>
            <person name="Bowen J.L."/>
            <person name="Friedrich M."/>
            <person name="Jones J."/>
            <person name="Robertson H.M."/>
            <person name="Feyereisen R."/>
            <person name="Mechler-Hickson A."/>
            <person name="Mathers N."/>
            <person name="Lee C.E."/>
            <person name="Colbourne J.K."/>
            <person name="Biales A."/>
            <person name="Johnston J.S."/>
            <person name="Wellborn G.A."/>
            <person name="Rosendale A.J."/>
            <person name="Cridge A.G."/>
            <person name="Munoz-Torres M.C."/>
            <person name="Bain P.A."/>
            <person name="Manny A.R."/>
            <person name="Major K.M."/>
            <person name="Lambert F.N."/>
            <person name="Vulpe C.D."/>
            <person name="Tuck P."/>
            <person name="Blalock B.J."/>
            <person name="Lin Y.-Y."/>
            <person name="Smith M.E."/>
            <person name="Ochoa-Acuna H."/>
            <person name="Chen M.-J.M."/>
            <person name="Childers C.P."/>
            <person name="Qu J."/>
            <person name="Dugan S."/>
            <person name="Lee S.L."/>
            <person name="Chao H."/>
            <person name="Dinh H."/>
            <person name="Han Y."/>
            <person name="Doddapaneni H."/>
            <person name="Worley K.C."/>
            <person name="Muzny D.M."/>
            <person name="Gibbs R.A."/>
            <person name="Richards S."/>
        </authorList>
    </citation>
    <scope>NUCLEOTIDE SEQUENCE</scope>
    <source>
        <strain evidence="1">HAZT.00-mixed</strain>
        <tissue evidence="1">Whole organism</tissue>
    </source>
</reference>
<accession>A0A6A0HA21</accession>
<protein>
    <submittedName>
        <fullName evidence="1">Uncharacterized protein</fullName>
    </submittedName>
</protein>
<evidence type="ECO:0000313" key="1">
    <source>
        <dbReference type="EMBL" id="KAA0202618.1"/>
    </source>
</evidence>
<organism evidence="1">
    <name type="scientific">Hyalella azteca</name>
    <name type="common">Amphipod</name>
    <dbReference type="NCBI Taxonomy" id="294128"/>
    <lineage>
        <taxon>Eukaryota</taxon>
        <taxon>Metazoa</taxon>
        <taxon>Ecdysozoa</taxon>
        <taxon>Arthropoda</taxon>
        <taxon>Crustacea</taxon>
        <taxon>Multicrustacea</taxon>
        <taxon>Malacostraca</taxon>
        <taxon>Eumalacostraca</taxon>
        <taxon>Peracarida</taxon>
        <taxon>Amphipoda</taxon>
        <taxon>Senticaudata</taxon>
        <taxon>Talitrida</taxon>
        <taxon>Talitroidea</taxon>
        <taxon>Hyalellidae</taxon>
        <taxon>Hyalella</taxon>
    </lineage>
</organism>
<dbReference type="Proteomes" id="UP000711488">
    <property type="component" value="Unassembled WGS sequence"/>
</dbReference>
<reference evidence="1" key="1">
    <citation type="submission" date="2014-08" db="EMBL/GenBank/DDBJ databases">
        <authorList>
            <person name="Murali S."/>
            <person name="Richards S."/>
            <person name="Bandaranaike D."/>
            <person name="Bellair M."/>
            <person name="Blankenburg K."/>
            <person name="Chao H."/>
            <person name="Dinh H."/>
            <person name="Doddapaneni H."/>
            <person name="Dugan-Rocha S."/>
            <person name="Elkadiri S."/>
            <person name="Gnanaolivu R."/>
            <person name="Hughes D."/>
            <person name="Lee S."/>
            <person name="Li M."/>
            <person name="Ming W."/>
            <person name="Munidasa M."/>
            <person name="Muniz J."/>
            <person name="Nguyen L."/>
            <person name="Osuji N."/>
            <person name="Pu L.-L."/>
            <person name="Puazo M."/>
            <person name="Skinner E."/>
            <person name="Qu C."/>
            <person name="Quiroz J."/>
            <person name="Raj R."/>
            <person name="Weissenberger G."/>
            <person name="Xin Y."/>
            <person name="Zou X."/>
            <person name="Han Y."/>
            <person name="Worley K."/>
            <person name="Muzny D."/>
            <person name="Gibbs R."/>
        </authorList>
    </citation>
    <scope>NUCLEOTIDE SEQUENCE</scope>
    <source>
        <strain evidence="1">HAZT.00-mixed</strain>
        <tissue evidence="1">Whole organism</tissue>
    </source>
</reference>
<dbReference type="EMBL" id="JQDR03003308">
    <property type="protein sequence ID" value="KAA0202618.1"/>
    <property type="molecule type" value="Genomic_DNA"/>
</dbReference>
<sequence length="99" mass="10737">MAASLNRTKVSERGSAFLLTKEARNFGPKPEERKGAVQFIGVPRLANATGKAQSDAVVTLLRELRIEDRVVAQCFDRTASNTGHIHELVLGDAFQAVMG</sequence>
<comment type="caution">
    <text evidence="1">The sequence shown here is derived from an EMBL/GenBank/DDBJ whole genome shotgun (WGS) entry which is preliminary data.</text>
</comment>
<gene>
    <name evidence="1" type="ORF">HAZT_HAZT009824</name>
</gene>
<proteinExistence type="predicted"/>
<name>A0A6A0HA21_HYAAZ</name>